<dbReference type="RefSeq" id="WP_369000683.1">
    <property type="nucleotide sequence ID" value="NZ_CP158487.1"/>
</dbReference>
<proteinExistence type="predicted"/>
<dbReference type="PROSITE" id="PS00893">
    <property type="entry name" value="NUDIX_BOX"/>
    <property type="match status" value="1"/>
</dbReference>
<dbReference type="InterPro" id="IPR000086">
    <property type="entry name" value="NUDIX_hydrolase_dom"/>
</dbReference>
<evidence type="ECO:0000313" key="3">
    <source>
        <dbReference type="EMBL" id="XDN89437.1"/>
    </source>
</evidence>
<dbReference type="AlphaFoldDB" id="A0AB39J9L6"/>
<dbReference type="Pfam" id="PF00293">
    <property type="entry name" value="NUDIX"/>
    <property type="match status" value="1"/>
</dbReference>
<dbReference type="GO" id="GO:0016787">
    <property type="term" value="F:hydrolase activity"/>
    <property type="evidence" value="ECO:0007669"/>
    <property type="project" value="UniProtKB-KW"/>
</dbReference>
<dbReference type="InterPro" id="IPR015797">
    <property type="entry name" value="NUDIX_hydrolase-like_dom_sf"/>
</dbReference>
<dbReference type="EMBL" id="CP158487">
    <property type="protein sequence ID" value="XDN89437.1"/>
    <property type="molecule type" value="Genomic_DNA"/>
</dbReference>
<dbReference type="PANTHER" id="PTHR43736">
    <property type="entry name" value="ADP-RIBOSE PYROPHOSPHATASE"/>
    <property type="match status" value="1"/>
</dbReference>
<evidence type="ECO:0000256" key="1">
    <source>
        <dbReference type="ARBA" id="ARBA00022801"/>
    </source>
</evidence>
<dbReference type="Gene3D" id="3.90.79.10">
    <property type="entry name" value="Nucleoside Triphosphate Pyrophosphohydrolase"/>
    <property type="match status" value="1"/>
</dbReference>
<protein>
    <submittedName>
        <fullName evidence="3">NUDIX domain-containing protein</fullName>
    </submittedName>
</protein>
<organism evidence="3">
    <name type="scientific">Candidatus Nanosynbacter sp. TM7-074</name>
    <dbReference type="NCBI Taxonomy" id="3158573"/>
    <lineage>
        <taxon>Bacteria</taxon>
        <taxon>Candidatus Saccharimonadota</taxon>
        <taxon>Candidatus Saccharimonadia</taxon>
        <taxon>Candidatus Nanosynbacterales</taxon>
        <taxon>Candidatus Nanosynbacteraceae</taxon>
        <taxon>Candidatus Nanosynbacter</taxon>
    </lineage>
</organism>
<gene>
    <name evidence="3" type="ORF">TM074_01870</name>
</gene>
<dbReference type="CDD" id="cd02883">
    <property type="entry name" value="NUDIX_Hydrolase"/>
    <property type="match status" value="1"/>
</dbReference>
<feature type="domain" description="Nudix hydrolase" evidence="2">
    <location>
        <begin position="26"/>
        <end position="170"/>
    </location>
</feature>
<accession>A0AB39J9L6</accession>
<sequence length="179" mass="20854">MNTIRKTIKARSWKDGKEIRLEDQALPVNQVYAWLFTHDNKIAIVSKDGRKWQLPGGKPNKHETCLQTIVREVEEETGINTDSVSSQYKFFGYYDILETDSLKNDNEYLQLRVSLNLDKNADEYILHQQNEDKEQIQEEQIRYAKFVTVDELTRHIPWASESAELQAAIQSQINNLPTV</sequence>
<name>A0AB39J9L6_9BACT</name>
<reference evidence="3" key="1">
    <citation type="submission" date="2024-06" db="EMBL/GenBank/DDBJ databases">
        <authorList>
            <person name="Atkinson C."/>
            <person name="McLean J."/>
            <person name="Gallagher L."/>
            <person name="Bor B."/>
            <person name="Mougous J."/>
        </authorList>
    </citation>
    <scope>NUCLEOTIDE SEQUENCE</scope>
    <source>
        <strain evidence="3">TM7-074</strain>
    </source>
</reference>
<dbReference type="PANTHER" id="PTHR43736:SF1">
    <property type="entry name" value="DIHYDRONEOPTERIN TRIPHOSPHATE DIPHOSPHATASE"/>
    <property type="match status" value="1"/>
</dbReference>
<dbReference type="SUPFAM" id="SSF55811">
    <property type="entry name" value="Nudix"/>
    <property type="match status" value="1"/>
</dbReference>
<dbReference type="PROSITE" id="PS51462">
    <property type="entry name" value="NUDIX"/>
    <property type="match status" value="1"/>
</dbReference>
<keyword evidence="1" id="KW-0378">Hydrolase</keyword>
<dbReference type="InterPro" id="IPR020084">
    <property type="entry name" value="NUDIX_hydrolase_CS"/>
</dbReference>
<evidence type="ECO:0000259" key="2">
    <source>
        <dbReference type="PROSITE" id="PS51462"/>
    </source>
</evidence>